<gene>
    <name evidence="2" type="ORF">STRPS_1412</name>
</gene>
<dbReference type="InterPro" id="IPR029057">
    <property type="entry name" value="PRTase-like"/>
</dbReference>
<dbReference type="OrthoDB" id="9779910at2"/>
<dbReference type="EMBL" id="AEUY02000005">
    <property type="protein sequence ID" value="EHI64238.1"/>
    <property type="molecule type" value="Genomic_DNA"/>
</dbReference>
<comment type="caution">
    <text evidence="2">The sequence shown here is derived from an EMBL/GenBank/DDBJ whole genome shotgun (WGS) entry which is preliminary data.</text>
</comment>
<protein>
    <submittedName>
        <fullName evidence="2">ComF family protein</fullName>
    </submittedName>
</protein>
<dbReference type="Proteomes" id="UP000003217">
    <property type="component" value="Unassembled WGS sequence"/>
</dbReference>
<evidence type="ECO:0000313" key="3">
    <source>
        <dbReference type="Proteomes" id="UP000003217"/>
    </source>
</evidence>
<dbReference type="CDD" id="cd06223">
    <property type="entry name" value="PRTases_typeI"/>
    <property type="match status" value="1"/>
</dbReference>
<dbReference type="STRING" id="361101.GCA_900102825_01160"/>
<proteinExistence type="inferred from homology"/>
<keyword evidence="3" id="KW-1185">Reference proteome</keyword>
<dbReference type="GeneID" id="58555958"/>
<dbReference type="SUPFAM" id="SSF53271">
    <property type="entry name" value="PRTase-like"/>
    <property type="match status" value="1"/>
</dbReference>
<comment type="similarity">
    <text evidence="1">Belongs to the ComF/GntX family.</text>
</comment>
<sequence length="226" mass="26375">MDHNCLLCGNRIEDSYSLLEIIFLMKEELIICQPCQKKFKRVDQKHCPACFKSGSAKLCYDCIEWNKKGYEVKHSAMFKYNDYMKAYFSTYKFQGDYLLRKVFVKPLLKAVRKDYKEYVLVPIPVSPERTEIRGFNQVTAILEVAGCQFLPMISKVENEHQSHRNKVQRLESANSFYANELTKKVQKNQKLLIIDDIYTTGTTIKHVRDVLIAEGFTNIKSFSIAR</sequence>
<accession>G5K820</accession>
<evidence type="ECO:0000256" key="1">
    <source>
        <dbReference type="ARBA" id="ARBA00008007"/>
    </source>
</evidence>
<organism evidence="2 3">
    <name type="scientific">Streptococcus pseudoporcinus LQ 940-04</name>
    <dbReference type="NCBI Taxonomy" id="875093"/>
    <lineage>
        <taxon>Bacteria</taxon>
        <taxon>Bacillati</taxon>
        <taxon>Bacillota</taxon>
        <taxon>Bacilli</taxon>
        <taxon>Lactobacillales</taxon>
        <taxon>Streptococcaceae</taxon>
        <taxon>Streptococcus</taxon>
    </lineage>
</organism>
<dbReference type="Gene3D" id="3.40.50.2020">
    <property type="match status" value="1"/>
</dbReference>
<name>G5K820_9STRE</name>
<dbReference type="InterPro" id="IPR051910">
    <property type="entry name" value="ComF/GntX_DNA_util-trans"/>
</dbReference>
<dbReference type="AlphaFoldDB" id="G5K820"/>
<dbReference type="PANTHER" id="PTHR47505">
    <property type="entry name" value="DNA UTILIZATION PROTEIN YHGH"/>
    <property type="match status" value="1"/>
</dbReference>
<evidence type="ECO:0000313" key="2">
    <source>
        <dbReference type="EMBL" id="EHI64238.1"/>
    </source>
</evidence>
<dbReference type="PANTHER" id="PTHR47505:SF1">
    <property type="entry name" value="DNA UTILIZATION PROTEIN YHGH"/>
    <property type="match status" value="1"/>
</dbReference>
<dbReference type="InterPro" id="IPR000836">
    <property type="entry name" value="PRTase_dom"/>
</dbReference>
<reference evidence="2 3" key="1">
    <citation type="journal article" date="2014" name="Int. J. Syst. Evol. Microbiol.">
        <title>Phylogenomics and the dynamic genome evolution of the genus Streptococcus.</title>
        <authorList>
            <consortium name="The Broad Institute Genome Sequencing Platform"/>
            <person name="Richards V.P."/>
            <person name="Palmer S.R."/>
            <person name="Pavinski Bitar P.D."/>
            <person name="Qin X."/>
            <person name="Weinstock G.M."/>
            <person name="Highlander S.K."/>
            <person name="Town C.D."/>
            <person name="Burne R.A."/>
            <person name="Stanhope M.J."/>
        </authorList>
    </citation>
    <scope>NUCLEOTIDE SEQUENCE [LARGE SCALE GENOMIC DNA]</scope>
    <source>
        <strain evidence="2 3">LQ 940-04</strain>
    </source>
</reference>
<dbReference type="RefSeq" id="WP_007891533.1">
    <property type="nucleotide sequence ID" value="NZ_AEUY02000005.1"/>
</dbReference>